<protein>
    <submittedName>
        <fullName evidence="1">Uncharacterized protein</fullName>
    </submittedName>
</protein>
<comment type="caution">
    <text evidence="1">The sequence shown here is derived from an EMBL/GenBank/DDBJ whole genome shotgun (WGS) entry which is preliminary data.</text>
</comment>
<name>A0A1Q8S461_9PEZI</name>
<gene>
    <name evidence="1" type="ORF">CCHL11_03264</name>
</gene>
<dbReference type="EMBL" id="MPGH01000022">
    <property type="protein sequence ID" value="OLN96197.1"/>
    <property type="molecule type" value="Genomic_DNA"/>
</dbReference>
<proteinExistence type="predicted"/>
<accession>A0A1Q8S461</accession>
<evidence type="ECO:0000313" key="1">
    <source>
        <dbReference type="EMBL" id="OLN96197.1"/>
    </source>
</evidence>
<dbReference type="STRING" id="708187.A0A1Q8S461"/>
<sequence>MEASFARGSTQFRPILKEAQGRGDKKRNSRGAAVRLQDAAANITQLVGELARRCLIRFLPVNASRAAGRSQWRVKFASPIAAAPNKVHLVVFMKEIKAFMQQYEAVGLVKETVKRATDSARLVLSQHRATTQQLDR</sequence>
<dbReference type="Proteomes" id="UP000186583">
    <property type="component" value="Unassembled WGS sequence"/>
</dbReference>
<evidence type="ECO:0000313" key="2">
    <source>
        <dbReference type="Proteomes" id="UP000186583"/>
    </source>
</evidence>
<keyword evidence="2" id="KW-1185">Reference proteome</keyword>
<organism evidence="1 2">
    <name type="scientific">Colletotrichum chlorophyti</name>
    <dbReference type="NCBI Taxonomy" id="708187"/>
    <lineage>
        <taxon>Eukaryota</taxon>
        <taxon>Fungi</taxon>
        <taxon>Dikarya</taxon>
        <taxon>Ascomycota</taxon>
        <taxon>Pezizomycotina</taxon>
        <taxon>Sordariomycetes</taxon>
        <taxon>Hypocreomycetidae</taxon>
        <taxon>Glomerellales</taxon>
        <taxon>Glomerellaceae</taxon>
        <taxon>Colletotrichum</taxon>
    </lineage>
</organism>
<reference evidence="1 2" key="1">
    <citation type="submission" date="2016-11" db="EMBL/GenBank/DDBJ databases">
        <title>Draft Genome Assembly of Colletotrichum chlorophyti a pathogen of herbaceous plants.</title>
        <authorList>
            <person name="Gan P."/>
            <person name="Narusaka M."/>
            <person name="Tsushima A."/>
            <person name="Narusaka Y."/>
            <person name="Takano Y."/>
            <person name="Shirasu K."/>
        </authorList>
    </citation>
    <scope>NUCLEOTIDE SEQUENCE [LARGE SCALE GENOMIC DNA]</scope>
    <source>
        <strain evidence="1 2">NTL11</strain>
    </source>
</reference>
<dbReference type="AlphaFoldDB" id="A0A1Q8S461"/>